<evidence type="ECO:0000313" key="1">
    <source>
        <dbReference type="EMBL" id="ASJ16973.1"/>
    </source>
</evidence>
<dbReference type="GeneID" id="33322460"/>
<accession>A0A160VTL0</accession>
<organism evidence="2 3">
    <name type="scientific">Thermococcus chitonophagus</name>
    <dbReference type="NCBI Taxonomy" id="54262"/>
    <lineage>
        <taxon>Archaea</taxon>
        <taxon>Methanobacteriati</taxon>
        <taxon>Methanobacteriota</taxon>
        <taxon>Thermococci</taxon>
        <taxon>Thermococcales</taxon>
        <taxon>Thermococcaceae</taxon>
        <taxon>Thermococcus</taxon>
    </lineage>
</organism>
<dbReference type="Proteomes" id="UP000093069">
    <property type="component" value="Chromosome I"/>
</dbReference>
<evidence type="ECO:0000313" key="2">
    <source>
        <dbReference type="EMBL" id="CUX78455.1"/>
    </source>
</evidence>
<protein>
    <submittedName>
        <fullName evidence="2">Uncharacterized protein</fullName>
    </submittedName>
</protein>
<name>A0A160VTL0_9EURY</name>
<dbReference type="EMBL" id="LN999010">
    <property type="protein sequence ID" value="CUX78455.1"/>
    <property type="molecule type" value="Genomic_DNA"/>
</dbReference>
<reference evidence="1 4" key="3">
    <citation type="submission" date="2016-04" db="EMBL/GenBank/DDBJ databases">
        <title>Complete genome sequence of Thermococcus chitonophagus type strain GC74.</title>
        <authorList>
            <person name="Oger P.M."/>
        </authorList>
    </citation>
    <scope>NUCLEOTIDE SEQUENCE [LARGE SCALE GENOMIC DNA]</scope>
    <source>
        <strain evidence="1 4">GC74</strain>
    </source>
</reference>
<dbReference type="Proteomes" id="UP000250189">
    <property type="component" value="Chromosome"/>
</dbReference>
<dbReference type="EMBL" id="CP015193">
    <property type="protein sequence ID" value="ASJ16973.1"/>
    <property type="molecule type" value="Genomic_DNA"/>
</dbReference>
<dbReference type="KEGG" id="tch:CHITON_1676"/>
<keyword evidence="4" id="KW-1185">Reference proteome</keyword>
<reference evidence="2" key="2">
    <citation type="submission" date="2016-01" db="EMBL/GenBank/DDBJ databases">
        <authorList>
            <person name="Oliw E.H."/>
        </authorList>
    </citation>
    <scope>NUCLEOTIDE SEQUENCE</scope>
    <source>
        <strain evidence="2">1</strain>
    </source>
</reference>
<evidence type="ECO:0000313" key="4">
    <source>
        <dbReference type="Proteomes" id="UP000250189"/>
    </source>
</evidence>
<gene>
    <name evidence="1" type="ORF">A3L04_07735</name>
    <name evidence="2" type="ORF">CHITON_1676</name>
</gene>
<dbReference type="AlphaFoldDB" id="A0A160VTL0"/>
<dbReference type="STRING" id="54262.CHITON_1676"/>
<sequence length="257" mass="28382">MKKSILAVLVLLVIFSGALGYLLYGYAKFDSTINPKKQVPVGKYVVIQLPPLKDVGPKFLVLTLPEYVNLTVKGWKPPAGSKGYLISIKGYITGVPEVDLNMTMLAKYDKFTIVVGSPEVRVCSSDPNLFTGSCEERTLAVSEITVVTSMLFKRYYYWEALKKGLDNESAKKYAFEQTMKRKSIRYLSFLTKAEIGLGMVGNKDNLCVVLMGPAEGADSNEILIIRPGLIILKGKTDAALRAEVVLIERLLNITMPS</sequence>
<dbReference type="RefSeq" id="WP_068578510.1">
    <property type="nucleotide sequence ID" value="NZ_CP015193.1"/>
</dbReference>
<reference evidence="3" key="1">
    <citation type="submission" date="2016-01" db="EMBL/GenBank/DDBJ databases">
        <authorList>
            <person name="Vorgias C.E."/>
        </authorList>
    </citation>
    <scope>NUCLEOTIDE SEQUENCE [LARGE SCALE GENOMIC DNA]</scope>
</reference>
<proteinExistence type="predicted"/>
<dbReference type="OrthoDB" id="85824at2157"/>
<evidence type="ECO:0000313" key="3">
    <source>
        <dbReference type="Proteomes" id="UP000093069"/>
    </source>
</evidence>